<evidence type="ECO:0000313" key="2">
    <source>
        <dbReference type="EMBL" id="PPB83537.1"/>
    </source>
</evidence>
<dbReference type="PROSITE" id="PS51257">
    <property type="entry name" value="PROKAR_LIPOPROTEIN"/>
    <property type="match status" value="1"/>
</dbReference>
<evidence type="ECO:0000313" key="3">
    <source>
        <dbReference type="Proteomes" id="UP000243096"/>
    </source>
</evidence>
<dbReference type="RefSeq" id="WP_104077522.1">
    <property type="nucleotide sequence ID" value="NZ_CP062168.1"/>
</dbReference>
<evidence type="ECO:0000256" key="1">
    <source>
        <dbReference type="SAM" id="SignalP"/>
    </source>
</evidence>
<dbReference type="EMBL" id="PRDW01000007">
    <property type="protein sequence ID" value="PPB83537.1"/>
    <property type="molecule type" value="Genomic_DNA"/>
</dbReference>
<keyword evidence="3" id="KW-1185">Reference proteome</keyword>
<dbReference type="OrthoDB" id="8965801at2"/>
<name>A0A2P5KA03_9BURK</name>
<gene>
    <name evidence="2" type="ORF">B0O95_10753</name>
</gene>
<accession>A0A2P5KA03</accession>
<sequence>MKHLPILAVSVAVAACAAQPPAGVQPVGKSARSPQQVAQCVSQKWADQSQQPVTLQNRLANDQAFDVLLPGERPGGAAVVIQPDPSGKGSWVGIRGIGYPDATIDVNGCL</sequence>
<organism evidence="2 3">
    <name type="scientific">Mycetohabitans endofungorum</name>
    <dbReference type="NCBI Taxonomy" id="417203"/>
    <lineage>
        <taxon>Bacteria</taxon>
        <taxon>Pseudomonadati</taxon>
        <taxon>Pseudomonadota</taxon>
        <taxon>Betaproteobacteria</taxon>
        <taxon>Burkholderiales</taxon>
        <taxon>Burkholderiaceae</taxon>
        <taxon>Mycetohabitans</taxon>
    </lineage>
</organism>
<feature type="chain" id="PRO_5015125665" description="Lipoprotein" evidence="1">
    <location>
        <begin position="18"/>
        <end position="110"/>
    </location>
</feature>
<proteinExistence type="predicted"/>
<reference evidence="2 3" key="1">
    <citation type="submission" date="2018-01" db="EMBL/GenBank/DDBJ databases">
        <title>Genomic Encyclopedia of Type Strains, Phase III (KMG-III): the genomes of soil and plant-associated and newly described type strains.</title>
        <authorList>
            <person name="Whitman W."/>
        </authorList>
    </citation>
    <scope>NUCLEOTIDE SEQUENCE [LARGE SCALE GENOMIC DNA]</scope>
    <source>
        <strain evidence="2 3">HKI456</strain>
    </source>
</reference>
<evidence type="ECO:0008006" key="4">
    <source>
        <dbReference type="Google" id="ProtNLM"/>
    </source>
</evidence>
<comment type="caution">
    <text evidence="2">The sequence shown here is derived from an EMBL/GenBank/DDBJ whole genome shotgun (WGS) entry which is preliminary data.</text>
</comment>
<dbReference type="Proteomes" id="UP000243096">
    <property type="component" value="Unassembled WGS sequence"/>
</dbReference>
<keyword evidence="1" id="KW-0732">Signal</keyword>
<feature type="signal peptide" evidence="1">
    <location>
        <begin position="1"/>
        <end position="17"/>
    </location>
</feature>
<dbReference type="AlphaFoldDB" id="A0A2P5KA03"/>
<protein>
    <recommendedName>
        <fullName evidence="4">Lipoprotein</fullName>
    </recommendedName>
</protein>